<dbReference type="Proteomes" id="UP001162483">
    <property type="component" value="Unassembled WGS sequence"/>
</dbReference>
<reference evidence="3" key="1">
    <citation type="submission" date="2023-05" db="EMBL/GenBank/DDBJ databases">
        <authorList>
            <person name="Stuckert A."/>
        </authorList>
    </citation>
    <scope>NUCLEOTIDE SEQUENCE</scope>
</reference>
<dbReference type="PANTHER" id="PTHR46345:SF5">
    <property type="entry name" value="INVERTED FORMIN-2"/>
    <property type="match status" value="1"/>
</dbReference>
<dbReference type="Gene3D" id="1.25.10.10">
    <property type="entry name" value="Leucine-rich Repeat Variant"/>
    <property type="match status" value="1"/>
</dbReference>
<name>A0ABN9B0K4_9NEOB</name>
<evidence type="ECO:0000313" key="3">
    <source>
        <dbReference type="EMBL" id="CAI9541833.1"/>
    </source>
</evidence>
<feature type="non-terminal residue" evidence="3">
    <location>
        <position position="453"/>
    </location>
</feature>
<evidence type="ECO:0000256" key="1">
    <source>
        <dbReference type="SAM" id="MobiDB-lite"/>
    </source>
</evidence>
<dbReference type="PROSITE" id="PS51232">
    <property type="entry name" value="GBD_FH3"/>
    <property type="match status" value="1"/>
</dbReference>
<gene>
    <name evidence="3" type="ORF">SPARVUS_LOCUS1991605</name>
</gene>
<dbReference type="PANTHER" id="PTHR46345">
    <property type="entry name" value="INVERTED FORMIN-2"/>
    <property type="match status" value="1"/>
</dbReference>
<keyword evidence="4" id="KW-1185">Reference proteome</keyword>
<dbReference type="EMBL" id="CATNWA010002031">
    <property type="protein sequence ID" value="CAI9541833.1"/>
    <property type="molecule type" value="Genomic_DNA"/>
</dbReference>
<feature type="region of interest" description="Disordered" evidence="1">
    <location>
        <begin position="382"/>
        <end position="413"/>
    </location>
</feature>
<dbReference type="SMART" id="SM01139">
    <property type="entry name" value="Drf_FH3"/>
    <property type="match status" value="1"/>
</dbReference>
<dbReference type="InterPro" id="IPR011989">
    <property type="entry name" value="ARM-like"/>
</dbReference>
<dbReference type="Pfam" id="PF06367">
    <property type="entry name" value="Drf_FH3"/>
    <property type="match status" value="1"/>
</dbReference>
<protein>
    <recommendedName>
        <fullName evidence="2">GBD/FH3 domain-containing protein</fullName>
    </recommendedName>
</protein>
<dbReference type="InterPro" id="IPR014768">
    <property type="entry name" value="GBD/FH3_dom"/>
</dbReference>
<evidence type="ECO:0000259" key="2">
    <source>
        <dbReference type="PROSITE" id="PS51232"/>
    </source>
</evidence>
<sequence length="453" mass="48132">MSELSATDNVPYMVTLLSVINAIIFGTEELRIRVQLRNEFIGLQLLDVLTKLRDLEDDDLLVQVCVFEEAKSEDDEDLLKLYGGIDMNNHQEVFSTLFNKISCSPLSAQLLFILQGLLQFDVNHPSSALLWEALELLVNRAVLLADDCKDSNLEGVMDRLLTSKKHPSKQKSQDKNVETVHVSIQTEKPMYDSSKEEMNSLSLADALVEPSEDVQKVGKMSSHVPLAISPPALLPSLGADVQFTPSPPPPPPPPPLCEMSSLFPGMNSFPSPPPTLAEVTPPPPPPLPAMGGIPPPPPPLPVHGTGGIALPDIPLPPPLPGMGGIPPPPPPPFPGMGGMPAPPPPPPPFPGMGGMPPPPPPPPFPGMGGIPPPPPPPFPGMGGIPPPPPPPFPGMGGIPPPPPPFPGMGPPPPPGGFNDEVVVARVDYSLGFLKPACFKVNRPTIKMKKLNWQ</sequence>
<dbReference type="InterPro" id="IPR010472">
    <property type="entry name" value="FH3_dom"/>
</dbReference>
<accession>A0ABN9B0K4</accession>
<organism evidence="3 4">
    <name type="scientific">Staurois parvus</name>
    <dbReference type="NCBI Taxonomy" id="386267"/>
    <lineage>
        <taxon>Eukaryota</taxon>
        <taxon>Metazoa</taxon>
        <taxon>Chordata</taxon>
        <taxon>Craniata</taxon>
        <taxon>Vertebrata</taxon>
        <taxon>Euteleostomi</taxon>
        <taxon>Amphibia</taxon>
        <taxon>Batrachia</taxon>
        <taxon>Anura</taxon>
        <taxon>Neobatrachia</taxon>
        <taxon>Ranoidea</taxon>
        <taxon>Ranidae</taxon>
        <taxon>Staurois</taxon>
    </lineage>
</organism>
<dbReference type="InterPro" id="IPR016024">
    <property type="entry name" value="ARM-type_fold"/>
</dbReference>
<proteinExistence type="predicted"/>
<evidence type="ECO:0000313" key="4">
    <source>
        <dbReference type="Proteomes" id="UP001162483"/>
    </source>
</evidence>
<dbReference type="SUPFAM" id="SSF48371">
    <property type="entry name" value="ARM repeat"/>
    <property type="match status" value="1"/>
</dbReference>
<feature type="domain" description="GBD/FH3" evidence="2">
    <location>
        <begin position="1"/>
        <end position="149"/>
    </location>
</feature>
<comment type="caution">
    <text evidence="3">The sequence shown here is derived from an EMBL/GenBank/DDBJ whole genome shotgun (WGS) entry which is preliminary data.</text>
</comment>